<dbReference type="Proteomes" id="UP001164746">
    <property type="component" value="Chromosome 17"/>
</dbReference>
<feature type="compositionally biased region" description="Polar residues" evidence="1">
    <location>
        <begin position="457"/>
        <end position="470"/>
    </location>
</feature>
<sequence>ISGTANLSDVETKSLIVSLFSKEDRKFCPGTDVNLTERSQLFYRRNNSGSTICCADCSSDDDCAFYNDCCFPPNATPQFDSDEKCVKAVSVQNSSRIFTSPAAFYMVTSCPSPLCSTLRHTTTLTLIDILEDAGTLTSECFVYLTEDGVEYSYLISKKRCYKENILNKCKWFKEHFSKCVFYDGRDMEVPGAFMLMISGSWLTSYKTRKGDQPAKPFTIMKIGCFVRFLRYKPVESMCSSYESLCGMNYRFVTEDGDPVELLNSKSDICKCQNNVTCSSDWFNLTNAIVQTLLTGNDLQLEARITFCQLPTNQEPCKFGDPVLTTKGHGQFSFELASPMNCKCNRPLFAQSAWRVGLYDYITYGCGQYTNNWPVRASTDHHKGGQSERLQTTTKGASQSVYRPPQRGSVRAPTDHHKGGQSERLQTTTKGASQSAYRPPQRGPVRASTDHHKGGQSERLQTTTKGASQSAYRPPQRGPVRAFTDHHKAENVQENHPGHVEFSRK</sequence>
<reference evidence="2" key="1">
    <citation type="submission" date="2022-11" db="EMBL/GenBank/DDBJ databases">
        <title>Centuries of genome instability and evolution in soft-shell clam transmissible cancer (bioRxiv).</title>
        <authorList>
            <person name="Hart S.F.M."/>
            <person name="Yonemitsu M.A."/>
            <person name="Giersch R.M."/>
            <person name="Beal B.F."/>
            <person name="Arriagada G."/>
            <person name="Davis B.W."/>
            <person name="Ostrander E.A."/>
            <person name="Goff S.P."/>
            <person name="Metzger M.J."/>
        </authorList>
    </citation>
    <scope>NUCLEOTIDE SEQUENCE</scope>
    <source>
        <strain evidence="2">MELC-2E11</strain>
        <tissue evidence="2">Siphon/mantle</tissue>
    </source>
</reference>
<feature type="compositionally biased region" description="Polar residues" evidence="1">
    <location>
        <begin position="422"/>
        <end position="435"/>
    </location>
</feature>
<feature type="non-terminal residue" evidence="2">
    <location>
        <position position="1"/>
    </location>
</feature>
<gene>
    <name evidence="2" type="ORF">MAR_034483</name>
</gene>
<name>A0ABY7GFS0_MYAAR</name>
<feature type="non-terminal residue" evidence="2">
    <location>
        <position position="504"/>
    </location>
</feature>
<organism evidence="2 3">
    <name type="scientific">Mya arenaria</name>
    <name type="common">Soft-shell clam</name>
    <dbReference type="NCBI Taxonomy" id="6604"/>
    <lineage>
        <taxon>Eukaryota</taxon>
        <taxon>Metazoa</taxon>
        <taxon>Spiralia</taxon>
        <taxon>Lophotrochozoa</taxon>
        <taxon>Mollusca</taxon>
        <taxon>Bivalvia</taxon>
        <taxon>Autobranchia</taxon>
        <taxon>Heteroconchia</taxon>
        <taxon>Euheterodonta</taxon>
        <taxon>Imparidentia</taxon>
        <taxon>Neoheterodontei</taxon>
        <taxon>Myida</taxon>
        <taxon>Myoidea</taxon>
        <taxon>Myidae</taxon>
        <taxon>Mya</taxon>
    </lineage>
</organism>
<protein>
    <recommendedName>
        <fullName evidence="4">SMB domain-containing protein</fullName>
    </recommendedName>
</protein>
<feature type="compositionally biased region" description="Polar residues" evidence="1">
    <location>
        <begin position="387"/>
        <end position="400"/>
    </location>
</feature>
<evidence type="ECO:0000313" key="3">
    <source>
        <dbReference type="Proteomes" id="UP001164746"/>
    </source>
</evidence>
<evidence type="ECO:0008006" key="4">
    <source>
        <dbReference type="Google" id="ProtNLM"/>
    </source>
</evidence>
<dbReference type="EMBL" id="CP111028">
    <property type="protein sequence ID" value="WAR31941.1"/>
    <property type="molecule type" value="Genomic_DNA"/>
</dbReference>
<accession>A0ABY7GFS0</accession>
<proteinExistence type="predicted"/>
<evidence type="ECO:0000313" key="2">
    <source>
        <dbReference type="EMBL" id="WAR31941.1"/>
    </source>
</evidence>
<feature type="region of interest" description="Disordered" evidence="1">
    <location>
        <begin position="376"/>
        <end position="504"/>
    </location>
</feature>
<feature type="compositionally biased region" description="Basic and acidic residues" evidence="1">
    <location>
        <begin position="482"/>
        <end position="504"/>
    </location>
</feature>
<evidence type="ECO:0000256" key="1">
    <source>
        <dbReference type="SAM" id="MobiDB-lite"/>
    </source>
</evidence>
<keyword evidence="3" id="KW-1185">Reference proteome</keyword>